<feature type="transmembrane region" description="Helical" evidence="1">
    <location>
        <begin position="20"/>
        <end position="39"/>
    </location>
</feature>
<gene>
    <name evidence="2" type="ORF">B0A64_16515</name>
</gene>
<dbReference type="AlphaFoldDB" id="A0A227P349"/>
<dbReference type="EMBL" id="MUGS01000035">
    <property type="protein sequence ID" value="OXG03953.1"/>
    <property type="molecule type" value="Genomic_DNA"/>
</dbReference>
<comment type="caution">
    <text evidence="2">The sequence shown here is derived from an EMBL/GenBank/DDBJ whole genome shotgun (WGS) entry which is preliminary data.</text>
</comment>
<evidence type="ECO:0000313" key="3">
    <source>
        <dbReference type="Proteomes" id="UP000214684"/>
    </source>
</evidence>
<sequence>MRTADQPKKTTLKRFLRKRAIYYILPNVFFNFIIAYASFQELGYTHFFAGPQSLARLTLPMAIFLPVILTMDIIKRVIVAAEQEAIEVAIDSNLNKNRFIAKLCVLHGIITGLLVLFVLLIAQQILTVNHKLDPTIMAILEAVLAGLLSILFTYLPIYRLKKHLHNPLPKVPIEADDLPRFTL</sequence>
<evidence type="ECO:0000256" key="1">
    <source>
        <dbReference type="SAM" id="Phobius"/>
    </source>
</evidence>
<feature type="transmembrane region" description="Helical" evidence="1">
    <location>
        <begin position="59"/>
        <end position="78"/>
    </location>
</feature>
<evidence type="ECO:0000313" key="2">
    <source>
        <dbReference type="EMBL" id="OXG03953.1"/>
    </source>
</evidence>
<keyword evidence="3" id="KW-1185">Reference proteome</keyword>
<reference evidence="2 3" key="1">
    <citation type="submission" date="2016-11" db="EMBL/GenBank/DDBJ databases">
        <title>Whole genomes of Flavobacteriaceae.</title>
        <authorList>
            <person name="Stine C."/>
            <person name="Li C."/>
            <person name="Tadesse D."/>
        </authorList>
    </citation>
    <scope>NUCLEOTIDE SEQUENCE [LARGE SCALE GENOMIC DNA]</scope>
    <source>
        <strain evidence="2 3">DSM 24704</strain>
    </source>
</reference>
<proteinExistence type="predicted"/>
<keyword evidence="1" id="KW-1133">Transmembrane helix</keyword>
<dbReference type="RefSeq" id="WP_089480606.1">
    <property type="nucleotide sequence ID" value="NZ_MUGS01000035.1"/>
</dbReference>
<keyword evidence="1" id="KW-0472">Membrane</keyword>
<feature type="transmembrane region" description="Helical" evidence="1">
    <location>
        <begin position="134"/>
        <end position="155"/>
    </location>
</feature>
<keyword evidence="1" id="KW-0812">Transmembrane</keyword>
<dbReference type="Proteomes" id="UP000214684">
    <property type="component" value="Unassembled WGS sequence"/>
</dbReference>
<organism evidence="2 3">
    <name type="scientific">Flavobacterium araucananum</name>
    <dbReference type="NCBI Taxonomy" id="946678"/>
    <lineage>
        <taxon>Bacteria</taxon>
        <taxon>Pseudomonadati</taxon>
        <taxon>Bacteroidota</taxon>
        <taxon>Flavobacteriia</taxon>
        <taxon>Flavobacteriales</taxon>
        <taxon>Flavobacteriaceae</taxon>
        <taxon>Flavobacterium</taxon>
    </lineage>
</organism>
<dbReference type="OrthoDB" id="661986at2"/>
<protein>
    <submittedName>
        <fullName evidence="2">Uncharacterized protein</fullName>
    </submittedName>
</protein>
<name>A0A227P349_9FLAO</name>
<accession>A0A227P349</accession>
<feature type="transmembrane region" description="Helical" evidence="1">
    <location>
        <begin position="99"/>
        <end position="122"/>
    </location>
</feature>